<evidence type="ECO:0000313" key="14">
    <source>
        <dbReference type="EMBL" id="EDV40828.2"/>
    </source>
</evidence>
<dbReference type="HOGENOM" id="CLU_024950_1_0_1"/>
<keyword evidence="9 13" id="KW-0472">Membrane</keyword>
<feature type="transmembrane region" description="Helical" evidence="13">
    <location>
        <begin position="59"/>
        <end position="80"/>
    </location>
</feature>
<comment type="subcellular location">
    <subcellularLocation>
        <location evidence="1">Membrane</location>
        <topology evidence="1">Multi-pass membrane protein</topology>
    </subcellularLocation>
</comment>
<evidence type="ECO:0000256" key="13">
    <source>
        <dbReference type="SAM" id="Phobius"/>
    </source>
</evidence>
<keyword evidence="7" id="KW-0915">Sodium</keyword>
<dbReference type="Proteomes" id="UP000007801">
    <property type="component" value="Unassembled WGS sequence"/>
</dbReference>
<dbReference type="GO" id="GO:0015280">
    <property type="term" value="F:ligand-gated sodium channel activity"/>
    <property type="evidence" value="ECO:0007669"/>
    <property type="project" value="TreeGrafter"/>
</dbReference>
<dbReference type="OrthoDB" id="6021021at2759"/>
<keyword evidence="11 12" id="KW-0407">Ion channel</keyword>
<dbReference type="eggNOG" id="KOG4294">
    <property type="taxonomic scope" value="Eukaryota"/>
</dbReference>
<dbReference type="PANTHER" id="PTHR11690">
    <property type="entry name" value="AMILORIDE-SENSITIVE SODIUM CHANNEL-RELATED"/>
    <property type="match status" value="1"/>
</dbReference>
<evidence type="ECO:0000256" key="1">
    <source>
        <dbReference type="ARBA" id="ARBA00004141"/>
    </source>
</evidence>
<name>B3M6H9_DROAN</name>
<accession>B3M6H9</accession>
<dbReference type="InterPro" id="IPR001873">
    <property type="entry name" value="ENaC"/>
</dbReference>
<evidence type="ECO:0000256" key="2">
    <source>
        <dbReference type="ARBA" id="ARBA00007193"/>
    </source>
</evidence>
<dbReference type="AlphaFoldDB" id="B3M6H9"/>
<evidence type="ECO:0000256" key="4">
    <source>
        <dbReference type="ARBA" id="ARBA00022461"/>
    </source>
</evidence>
<dbReference type="Gene3D" id="1.10.287.770">
    <property type="entry name" value="YojJ-like"/>
    <property type="match status" value="1"/>
</dbReference>
<gene>
    <name evidence="14" type="primary">Dana\GF23723</name>
    <name evidence="14" type="synonym">dana_GLEANR_8501</name>
    <name evidence="14" type="ORF">GF23723</name>
</gene>
<evidence type="ECO:0000256" key="3">
    <source>
        <dbReference type="ARBA" id="ARBA00022448"/>
    </source>
</evidence>
<evidence type="ECO:0000256" key="10">
    <source>
        <dbReference type="ARBA" id="ARBA00023201"/>
    </source>
</evidence>
<dbReference type="GO" id="GO:0005886">
    <property type="term" value="C:plasma membrane"/>
    <property type="evidence" value="ECO:0007669"/>
    <property type="project" value="TreeGrafter"/>
</dbReference>
<keyword evidence="8 12" id="KW-0406">Ion transport</keyword>
<dbReference type="Gene3D" id="2.60.470.10">
    <property type="entry name" value="Acid-sensing ion channels like domains"/>
    <property type="match status" value="1"/>
</dbReference>
<dbReference type="InParanoid" id="B3M6H9"/>
<evidence type="ECO:0000256" key="6">
    <source>
        <dbReference type="ARBA" id="ARBA00022989"/>
    </source>
</evidence>
<dbReference type="Pfam" id="PF00858">
    <property type="entry name" value="ASC"/>
    <property type="match status" value="1"/>
</dbReference>
<evidence type="ECO:0000256" key="8">
    <source>
        <dbReference type="ARBA" id="ARBA00023065"/>
    </source>
</evidence>
<keyword evidence="3 12" id="KW-0813">Transport</keyword>
<feature type="transmembrane region" description="Helical" evidence="13">
    <location>
        <begin position="483"/>
        <end position="512"/>
    </location>
</feature>
<keyword evidence="15" id="KW-1185">Reference proteome</keyword>
<comment type="similarity">
    <text evidence="2 12">Belongs to the amiloride-sensitive sodium channel (TC 1.A.6) family.</text>
</comment>
<dbReference type="KEGG" id="dan:6506363"/>
<keyword evidence="6 13" id="KW-1133">Transmembrane helix</keyword>
<dbReference type="GeneID" id="6506363"/>
<keyword evidence="4 12" id="KW-0894">Sodium channel</keyword>
<sequence length="514" mass="59885">MFRKNSLFKDTNIMSLVKKITRKIFRLVENREKRFLHNTSIEVLKYVITNKSLPLWVKLYFIIISGLVVFVAVNLAVGIYNKWENTPVIIGISSHMTTINSIPFPAITICNMNQAKKSKVEHLVPGSIEYAMLQKTCYRETNYTSFKNLQQKNETFTNFIVNISEKCENLIVSCMFHQQKIPCTDIFREIFVDEGLCCIFNLLHPYYLYKFRSPYVRDYTSLERFSDIAVDWDPMSGYPKRLPSRYYPRPGVGAGSSMGLQIILNGHVDDYYCSSTNGLGFKVLLYNPIDQPRLKESGLPVMLGRQTTFRIIARSFEASPNIRHIQRSKRQCIFSDEQKLLFYRYYTRRNCESECDALFFLRLCDCIPYYLPLVYPNASICDVDRFQCLNNAELEVFDVESSQCKELCLPSCHDLIFYPDSFTTPFSKANFRTRSDYLKNLSSEYIRKNLAVVHFFHTENYFRSNVRSSYTGSTEYMAQTGGLMSLMIGFSVIFIAEIIYVILFILSMIIFIMF</sequence>
<evidence type="ECO:0000256" key="12">
    <source>
        <dbReference type="RuleBase" id="RU000679"/>
    </source>
</evidence>
<evidence type="ECO:0000313" key="15">
    <source>
        <dbReference type="Proteomes" id="UP000007801"/>
    </source>
</evidence>
<dbReference type="PRINTS" id="PR01078">
    <property type="entry name" value="AMINACHANNEL"/>
</dbReference>
<evidence type="ECO:0000256" key="9">
    <source>
        <dbReference type="ARBA" id="ARBA00023136"/>
    </source>
</evidence>
<keyword evidence="5 12" id="KW-0812">Transmembrane</keyword>
<dbReference type="FunCoup" id="B3M6H9">
    <property type="interactions" value="17"/>
</dbReference>
<evidence type="ECO:0008006" key="16">
    <source>
        <dbReference type="Google" id="ProtNLM"/>
    </source>
</evidence>
<dbReference type="PANTHER" id="PTHR11690:SF243">
    <property type="entry name" value="PICKPOCKET 12-RELATED"/>
    <property type="match status" value="1"/>
</dbReference>
<dbReference type="STRING" id="7217.B3M6H9"/>
<reference evidence="14 15" key="1">
    <citation type="journal article" date="2007" name="Nature">
        <title>Evolution of genes and genomes on the Drosophila phylogeny.</title>
        <authorList>
            <consortium name="Drosophila 12 Genomes Consortium"/>
            <person name="Clark A.G."/>
            <person name="Eisen M.B."/>
            <person name="Smith D.R."/>
            <person name="Bergman C.M."/>
            <person name="Oliver B."/>
            <person name="Markow T.A."/>
            <person name="Kaufman T.C."/>
            <person name="Kellis M."/>
            <person name="Gelbart W."/>
            <person name="Iyer V.N."/>
            <person name="Pollard D.A."/>
            <person name="Sackton T.B."/>
            <person name="Larracuente A.M."/>
            <person name="Singh N.D."/>
            <person name="Abad J.P."/>
            <person name="Abt D.N."/>
            <person name="Adryan B."/>
            <person name="Aguade M."/>
            <person name="Akashi H."/>
            <person name="Anderson W.W."/>
            <person name="Aquadro C.F."/>
            <person name="Ardell D.H."/>
            <person name="Arguello R."/>
            <person name="Artieri C.G."/>
            <person name="Barbash D.A."/>
            <person name="Barker D."/>
            <person name="Barsanti P."/>
            <person name="Batterham P."/>
            <person name="Batzoglou S."/>
            <person name="Begun D."/>
            <person name="Bhutkar A."/>
            <person name="Blanco E."/>
            <person name="Bosak S.A."/>
            <person name="Bradley R.K."/>
            <person name="Brand A.D."/>
            <person name="Brent M.R."/>
            <person name="Brooks A.N."/>
            <person name="Brown R.H."/>
            <person name="Butlin R.K."/>
            <person name="Caggese C."/>
            <person name="Calvi B.R."/>
            <person name="Bernardo de Carvalho A."/>
            <person name="Caspi A."/>
            <person name="Castrezana S."/>
            <person name="Celniker S.E."/>
            <person name="Chang J.L."/>
            <person name="Chapple C."/>
            <person name="Chatterji S."/>
            <person name="Chinwalla A."/>
            <person name="Civetta A."/>
            <person name="Clifton S.W."/>
            <person name="Comeron J.M."/>
            <person name="Costello J.C."/>
            <person name="Coyne J.A."/>
            <person name="Daub J."/>
            <person name="David R.G."/>
            <person name="Delcher A.L."/>
            <person name="Delehaunty K."/>
            <person name="Do C.B."/>
            <person name="Ebling H."/>
            <person name="Edwards K."/>
            <person name="Eickbush T."/>
            <person name="Evans J.D."/>
            <person name="Filipski A."/>
            <person name="Findeiss S."/>
            <person name="Freyhult E."/>
            <person name="Fulton L."/>
            <person name="Fulton R."/>
            <person name="Garcia A.C."/>
            <person name="Gardiner A."/>
            <person name="Garfield D.A."/>
            <person name="Garvin B.E."/>
            <person name="Gibson G."/>
            <person name="Gilbert D."/>
            <person name="Gnerre S."/>
            <person name="Godfrey J."/>
            <person name="Good R."/>
            <person name="Gotea V."/>
            <person name="Gravely B."/>
            <person name="Greenberg A.J."/>
            <person name="Griffiths-Jones S."/>
            <person name="Gross S."/>
            <person name="Guigo R."/>
            <person name="Gustafson E.A."/>
            <person name="Haerty W."/>
            <person name="Hahn M.W."/>
            <person name="Halligan D.L."/>
            <person name="Halpern A.L."/>
            <person name="Halter G.M."/>
            <person name="Han M.V."/>
            <person name="Heger A."/>
            <person name="Hillier L."/>
            <person name="Hinrichs A.S."/>
            <person name="Holmes I."/>
            <person name="Hoskins R.A."/>
            <person name="Hubisz M.J."/>
            <person name="Hultmark D."/>
            <person name="Huntley M.A."/>
            <person name="Jaffe D.B."/>
            <person name="Jagadeeshan S."/>
            <person name="Jeck W.R."/>
            <person name="Johnson J."/>
            <person name="Jones C.D."/>
            <person name="Jordan W.C."/>
            <person name="Karpen G.H."/>
            <person name="Kataoka E."/>
            <person name="Keightley P.D."/>
            <person name="Kheradpour P."/>
            <person name="Kirkness E.F."/>
            <person name="Koerich L.B."/>
            <person name="Kristiansen K."/>
            <person name="Kudrna D."/>
            <person name="Kulathinal R.J."/>
            <person name="Kumar S."/>
            <person name="Kwok R."/>
            <person name="Lander E."/>
            <person name="Langley C.H."/>
            <person name="Lapoint R."/>
            <person name="Lazzaro B.P."/>
            <person name="Lee S.J."/>
            <person name="Levesque L."/>
            <person name="Li R."/>
            <person name="Lin C.F."/>
            <person name="Lin M.F."/>
            <person name="Lindblad-Toh K."/>
            <person name="Llopart A."/>
            <person name="Long M."/>
            <person name="Low L."/>
            <person name="Lozovsky E."/>
            <person name="Lu J."/>
            <person name="Luo M."/>
            <person name="Machado C.A."/>
            <person name="Makalowski W."/>
            <person name="Marzo M."/>
            <person name="Matsuda M."/>
            <person name="Matzkin L."/>
            <person name="McAllister B."/>
            <person name="McBride C.S."/>
            <person name="McKernan B."/>
            <person name="McKernan K."/>
            <person name="Mendez-Lago M."/>
            <person name="Minx P."/>
            <person name="Mollenhauer M.U."/>
            <person name="Montooth K."/>
            <person name="Mount S.M."/>
            <person name="Mu X."/>
            <person name="Myers E."/>
            <person name="Negre B."/>
            <person name="Newfeld S."/>
            <person name="Nielsen R."/>
            <person name="Noor M.A."/>
            <person name="O'Grady P."/>
            <person name="Pachter L."/>
            <person name="Papaceit M."/>
            <person name="Parisi M.J."/>
            <person name="Parisi M."/>
            <person name="Parts L."/>
            <person name="Pedersen J.S."/>
            <person name="Pesole G."/>
            <person name="Phillippy A.M."/>
            <person name="Ponting C.P."/>
            <person name="Pop M."/>
            <person name="Porcelli D."/>
            <person name="Powell J.R."/>
            <person name="Prohaska S."/>
            <person name="Pruitt K."/>
            <person name="Puig M."/>
            <person name="Quesneville H."/>
            <person name="Ram K.R."/>
            <person name="Rand D."/>
            <person name="Rasmussen M.D."/>
            <person name="Reed L.K."/>
            <person name="Reenan R."/>
            <person name="Reily A."/>
            <person name="Remington K.A."/>
            <person name="Rieger T.T."/>
            <person name="Ritchie M.G."/>
            <person name="Robin C."/>
            <person name="Rogers Y.H."/>
            <person name="Rohde C."/>
            <person name="Rozas J."/>
            <person name="Rubenfield M.J."/>
            <person name="Ruiz A."/>
            <person name="Russo S."/>
            <person name="Salzberg S.L."/>
            <person name="Sanchez-Gracia A."/>
            <person name="Saranga D.J."/>
            <person name="Sato H."/>
            <person name="Schaeffer S.W."/>
            <person name="Schatz M.C."/>
            <person name="Schlenke T."/>
            <person name="Schwartz R."/>
            <person name="Segarra C."/>
            <person name="Singh R.S."/>
            <person name="Sirot L."/>
            <person name="Sirota M."/>
            <person name="Sisneros N.B."/>
            <person name="Smith C.D."/>
            <person name="Smith T.F."/>
            <person name="Spieth J."/>
            <person name="Stage D.E."/>
            <person name="Stark A."/>
            <person name="Stephan W."/>
            <person name="Strausberg R.L."/>
            <person name="Strempel S."/>
            <person name="Sturgill D."/>
            <person name="Sutton G."/>
            <person name="Sutton G.G."/>
            <person name="Tao W."/>
            <person name="Teichmann S."/>
            <person name="Tobari Y.N."/>
            <person name="Tomimura Y."/>
            <person name="Tsolas J.M."/>
            <person name="Valente V.L."/>
            <person name="Venter E."/>
            <person name="Venter J.C."/>
            <person name="Vicario S."/>
            <person name="Vieira F.G."/>
            <person name="Vilella A.J."/>
            <person name="Villasante A."/>
            <person name="Walenz B."/>
            <person name="Wang J."/>
            <person name="Wasserman M."/>
            <person name="Watts T."/>
            <person name="Wilson D."/>
            <person name="Wilson R.K."/>
            <person name="Wing R.A."/>
            <person name="Wolfner M.F."/>
            <person name="Wong A."/>
            <person name="Wong G.K."/>
            <person name="Wu C.I."/>
            <person name="Wu G."/>
            <person name="Yamamoto D."/>
            <person name="Yang H.P."/>
            <person name="Yang S.P."/>
            <person name="Yorke J.A."/>
            <person name="Yoshida K."/>
            <person name="Zdobnov E."/>
            <person name="Zhang P."/>
            <person name="Zhang Y."/>
            <person name="Zimin A.V."/>
            <person name="Baldwin J."/>
            <person name="Abdouelleil A."/>
            <person name="Abdulkadir J."/>
            <person name="Abebe A."/>
            <person name="Abera B."/>
            <person name="Abreu J."/>
            <person name="Acer S.C."/>
            <person name="Aftuck L."/>
            <person name="Alexander A."/>
            <person name="An P."/>
            <person name="Anderson E."/>
            <person name="Anderson S."/>
            <person name="Arachi H."/>
            <person name="Azer M."/>
            <person name="Bachantsang P."/>
            <person name="Barry A."/>
            <person name="Bayul T."/>
            <person name="Berlin A."/>
            <person name="Bessette D."/>
            <person name="Bloom T."/>
            <person name="Blye J."/>
            <person name="Boguslavskiy L."/>
            <person name="Bonnet C."/>
            <person name="Boukhgalter B."/>
            <person name="Bourzgui I."/>
            <person name="Brown A."/>
            <person name="Cahill P."/>
            <person name="Channer S."/>
            <person name="Cheshatsang Y."/>
            <person name="Chuda L."/>
            <person name="Citroen M."/>
            <person name="Collymore A."/>
            <person name="Cooke P."/>
            <person name="Costello M."/>
            <person name="D'Aco K."/>
            <person name="Daza R."/>
            <person name="De Haan G."/>
            <person name="DeGray S."/>
            <person name="DeMaso C."/>
            <person name="Dhargay N."/>
            <person name="Dooley K."/>
            <person name="Dooley E."/>
            <person name="Doricent M."/>
            <person name="Dorje P."/>
            <person name="Dorjee K."/>
            <person name="Dupes A."/>
            <person name="Elong R."/>
            <person name="Falk J."/>
            <person name="Farina A."/>
            <person name="Faro S."/>
            <person name="Ferguson D."/>
            <person name="Fisher S."/>
            <person name="Foley C.D."/>
            <person name="Franke A."/>
            <person name="Friedrich D."/>
            <person name="Gadbois L."/>
            <person name="Gearin G."/>
            <person name="Gearin C.R."/>
            <person name="Giannoukos G."/>
            <person name="Goode T."/>
            <person name="Graham J."/>
            <person name="Grandbois E."/>
            <person name="Grewal S."/>
            <person name="Gyaltsen K."/>
            <person name="Hafez N."/>
            <person name="Hagos B."/>
            <person name="Hall J."/>
            <person name="Henson C."/>
            <person name="Hollinger A."/>
            <person name="Honan T."/>
            <person name="Huard M.D."/>
            <person name="Hughes L."/>
            <person name="Hurhula B."/>
            <person name="Husby M.E."/>
            <person name="Kamat A."/>
            <person name="Kanga B."/>
            <person name="Kashin S."/>
            <person name="Khazanovich D."/>
            <person name="Kisner P."/>
            <person name="Lance K."/>
            <person name="Lara M."/>
            <person name="Lee W."/>
            <person name="Lennon N."/>
            <person name="Letendre F."/>
            <person name="LeVine R."/>
            <person name="Lipovsky A."/>
            <person name="Liu X."/>
            <person name="Liu J."/>
            <person name="Liu S."/>
            <person name="Lokyitsang T."/>
            <person name="Lokyitsang Y."/>
            <person name="Lubonja R."/>
            <person name="Lui A."/>
            <person name="MacDonald P."/>
            <person name="Magnisalis V."/>
            <person name="Maru K."/>
            <person name="Matthews C."/>
            <person name="McCusker W."/>
            <person name="McDonough S."/>
            <person name="Mehta T."/>
            <person name="Meldrim J."/>
            <person name="Meneus L."/>
            <person name="Mihai O."/>
            <person name="Mihalev A."/>
            <person name="Mihova T."/>
            <person name="Mittelman R."/>
            <person name="Mlenga V."/>
            <person name="Montmayeur A."/>
            <person name="Mulrain L."/>
            <person name="Navidi A."/>
            <person name="Naylor J."/>
            <person name="Negash T."/>
            <person name="Nguyen T."/>
            <person name="Nguyen N."/>
            <person name="Nicol R."/>
            <person name="Norbu C."/>
            <person name="Norbu N."/>
            <person name="Novod N."/>
            <person name="O'Neill B."/>
            <person name="Osman S."/>
            <person name="Markiewicz E."/>
            <person name="Oyono O.L."/>
            <person name="Patti C."/>
            <person name="Phunkhang P."/>
            <person name="Pierre F."/>
            <person name="Priest M."/>
            <person name="Raghuraman S."/>
            <person name="Rege F."/>
            <person name="Reyes R."/>
            <person name="Rise C."/>
            <person name="Rogov P."/>
            <person name="Ross K."/>
            <person name="Ryan E."/>
            <person name="Settipalli S."/>
            <person name="Shea T."/>
            <person name="Sherpa N."/>
            <person name="Shi L."/>
            <person name="Shih D."/>
            <person name="Sparrow T."/>
            <person name="Spaulding J."/>
            <person name="Stalker J."/>
            <person name="Stange-Thomann N."/>
            <person name="Stavropoulos S."/>
            <person name="Stone C."/>
            <person name="Strader C."/>
            <person name="Tesfaye S."/>
            <person name="Thomson T."/>
            <person name="Thoulutsang Y."/>
            <person name="Thoulutsang D."/>
            <person name="Topham K."/>
            <person name="Topping I."/>
            <person name="Tsamla T."/>
            <person name="Vassiliev H."/>
            <person name="Vo A."/>
            <person name="Wangchuk T."/>
            <person name="Wangdi T."/>
            <person name="Weiand M."/>
            <person name="Wilkinson J."/>
            <person name="Wilson A."/>
            <person name="Yadav S."/>
            <person name="Young G."/>
            <person name="Yu Q."/>
            <person name="Zembek L."/>
            <person name="Zhong D."/>
            <person name="Zimmer A."/>
            <person name="Zwirko Z."/>
            <person name="Jaffe D.B."/>
            <person name="Alvarez P."/>
            <person name="Brockman W."/>
            <person name="Butler J."/>
            <person name="Chin C."/>
            <person name="Gnerre S."/>
            <person name="Grabherr M."/>
            <person name="Kleber M."/>
            <person name="Mauceli E."/>
            <person name="MacCallum I."/>
        </authorList>
    </citation>
    <scope>NUCLEOTIDE SEQUENCE [LARGE SCALE GENOMIC DNA]</scope>
    <source>
        <strain evidence="15">Tucson 14024-0371.13</strain>
    </source>
</reference>
<evidence type="ECO:0000256" key="5">
    <source>
        <dbReference type="ARBA" id="ARBA00022692"/>
    </source>
</evidence>
<proteinExistence type="inferred from homology"/>
<evidence type="ECO:0000256" key="7">
    <source>
        <dbReference type="ARBA" id="ARBA00023053"/>
    </source>
</evidence>
<organism evidence="14 15">
    <name type="scientific">Drosophila ananassae</name>
    <name type="common">Fruit fly</name>
    <dbReference type="NCBI Taxonomy" id="7217"/>
    <lineage>
        <taxon>Eukaryota</taxon>
        <taxon>Metazoa</taxon>
        <taxon>Ecdysozoa</taxon>
        <taxon>Arthropoda</taxon>
        <taxon>Hexapoda</taxon>
        <taxon>Insecta</taxon>
        <taxon>Pterygota</taxon>
        <taxon>Neoptera</taxon>
        <taxon>Endopterygota</taxon>
        <taxon>Diptera</taxon>
        <taxon>Brachycera</taxon>
        <taxon>Muscomorpha</taxon>
        <taxon>Ephydroidea</taxon>
        <taxon>Drosophilidae</taxon>
        <taxon>Drosophila</taxon>
        <taxon>Sophophora</taxon>
    </lineage>
</organism>
<evidence type="ECO:0000256" key="11">
    <source>
        <dbReference type="ARBA" id="ARBA00023303"/>
    </source>
</evidence>
<protein>
    <recommendedName>
        <fullName evidence="16">Pickpocket protein 28</fullName>
    </recommendedName>
</protein>
<keyword evidence="10 12" id="KW-0739">Sodium transport</keyword>
<dbReference type="EMBL" id="CH902618">
    <property type="protein sequence ID" value="EDV40828.2"/>
    <property type="molecule type" value="Genomic_DNA"/>
</dbReference>